<dbReference type="Gene3D" id="3.40.50.1010">
    <property type="entry name" value="5'-nuclease"/>
    <property type="match status" value="1"/>
</dbReference>
<dbReference type="CDD" id="cd09877">
    <property type="entry name" value="PIN_YacL-like"/>
    <property type="match status" value="1"/>
</dbReference>
<comment type="caution">
    <text evidence="7">The sequence shown here is derived from an EMBL/GenBank/DDBJ whole genome shotgun (WGS) entry which is preliminary data.</text>
</comment>
<dbReference type="EMBL" id="SOJN01000099">
    <property type="protein sequence ID" value="TET45026.1"/>
    <property type="molecule type" value="Genomic_DNA"/>
</dbReference>
<dbReference type="InterPro" id="IPR002792">
    <property type="entry name" value="TRAM_dom"/>
</dbReference>
<name>A0A523UR60_UNCT6</name>
<dbReference type="PROSITE" id="PS50926">
    <property type="entry name" value="TRAM"/>
    <property type="match status" value="1"/>
</dbReference>
<dbReference type="GO" id="GO:0016787">
    <property type="term" value="F:hydrolase activity"/>
    <property type="evidence" value="ECO:0007669"/>
    <property type="project" value="UniProtKB-KW"/>
</dbReference>
<dbReference type="InterPro" id="IPR052041">
    <property type="entry name" value="Nucleic_acid_metab_PIN/TRAM"/>
</dbReference>
<dbReference type="Proteomes" id="UP000315525">
    <property type="component" value="Unassembled WGS sequence"/>
</dbReference>
<sequence>MANVVRVVFGVFCGATGYFIFHILGHIPILGVLLGVSCAVIIIAIEAMIVRRSAMQAVAGLIGLAAGLTVANLLSYVVTLVVKPIGGAKIPLFVFTNLALGYLGIVLAVRKGAELLSGNSGFQQPQSGVPSNSKILDTSVIIDGRIVDIAEAHFLEGPLVIPGFVLQELQHIADSPDDLRRARGRRGLDIVKRLQAQKHLKVRIEDIGIAEDEQVDSKIVRLAEQRGASIVTTDYNLNKVADLHGVVVLNMNDLAGAMKPVFLPGEELEVRLLKRGKESGQGVGYLEDGTMVVVDEGSTKLGRTVVSIVTSVLQTTAGRMIFAKLKK</sequence>
<dbReference type="SUPFAM" id="SSF88723">
    <property type="entry name" value="PIN domain-like"/>
    <property type="match status" value="1"/>
</dbReference>
<reference evidence="7 8" key="1">
    <citation type="submission" date="2019-03" db="EMBL/GenBank/DDBJ databases">
        <title>Metabolic potential of uncultured bacteria and archaea associated with petroleum seepage in deep-sea sediments.</title>
        <authorList>
            <person name="Dong X."/>
            <person name="Hubert C."/>
        </authorList>
    </citation>
    <scope>NUCLEOTIDE SEQUENCE [LARGE SCALE GENOMIC DNA]</scope>
    <source>
        <strain evidence="7">E44_bin18</strain>
    </source>
</reference>
<keyword evidence="5" id="KW-0472">Membrane</keyword>
<dbReference type="Pfam" id="PF01938">
    <property type="entry name" value="TRAM"/>
    <property type="match status" value="1"/>
</dbReference>
<evidence type="ECO:0000256" key="5">
    <source>
        <dbReference type="SAM" id="Phobius"/>
    </source>
</evidence>
<accession>A0A523UR60</accession>
<dbReference type="AlphaFoldDB" id="A0A523UR60"/>
<dbReference type="InterPro" id="IPR002716">
    <property type="entry name" value="PIN_dom"/>
</dbReference>
<gene>
    <name evidence="7" type="ORF">E3J62_08800</name>
</gene>
<keyword evidence="3" id="KW-0378">Hydrolase</keyword>
<evidence type="ECO:0000256" key="2">
    <source>
        <dbReference type="ARBA" id="ARBA00022722"/>
    </source>
</evidence>
<protein>
    <submittedName>
        <fullName evidence="7">TRAM domain-containing protein</fullName>
    </submittedName>
</protein>
<evidence type="ECO:0000256" key="3">
    <source>
        <dbReference type="ARBA" id="ARBA00022801"/>
    </source>
</evidence>
<dbReference type="PANTHER" id="PTHR11603">
    <property type="entry name" value="AAA FAMILY ATPASE"/>
    <property type="match status" value="1"/>
</dbReference>
<dbReference type="GO" id="GO:0004518">
    <property type="term" value="F:nuclease activity"/>
    <property type="evidence" value="ECO:0007669"/>
    <property type="project" value="UniProtKB-KW"/>
</dbReference>
<keyword evidence="2" id="KW-0540">Nuclease</keyword>
<keyword evidence="5" id="KW-0812">Transmembrane</keyword>
<keyword evidence="5" id="KW-1133">Transmembrane helix</keyword>
<dbReference type="PANTHER" id="PTHR11603:SF147">
    <property type="entry name" value="MEMBRANE PROTEIN"/>
    <property type="match status" value="1"/>
</dbReference>
<evidence type="ECO:0000313" key="7">
    <source>
        <dbReference type="EMBL" id="TET45026.1"/>
    </source>
</evidence>
<dbReference type="SMART" id="SM00670">
    <property type="entry name" value="PINc"/>
    <property type="match status" value="1"/>
</dbReference>
<feature type="transmembrane region" description="Helical" evidence="5">
    <location>
        <begin position="7"/>
        <end position="24"/>
    </location>
</feature>
<keyword evidence="4" id="KW-0460">Magnesium</keyword>
<evidence type="ECO:0000259" key="6">
    <source>
        <dbReference type="PROSITE" id="PS50926"/>
    </source>
</evidence>
<comment type="cofactor">
    <cofactor evidence="1">
        <name>Mg(2+)</name>
        <dbReference type="ChEBI" id="CHEBI:18420"/>
    </cofactor>
</comment>
<evidence type="ECO:0000256" key="1">
    <source>
        <dbReference type="ARBA" id="ARBA00001946"/>
    </source>
</evidence>
<evidence type="ECO:0000256" key="4">
    <source>
        <dbReference type="ARBA" id="ARBA00022842"/>
    </source>
</evidence>
<dbReference type="InterPro" id="IPR029060">
    <property type="entry name" value="PIN-like_dom_sf"/>
</dbReference>
<dbReference type="Pfam" id="PF01850">
    <property type="entry name" value="PIN"/>
    <property type="match status" value="1"/>
</dbReference>
<feature type="transmembrane region" description="Helical" evidence="5">
    <location>
        <begin position="57"/>
        <end position="78"/>
    </location>
</feature>
<proteinExistence type="predicted"/>
<organism evidence="7 8">
    <name type="scientific">candidate division TA06 bacterium</name>
    <dbReference type="NCBI Taxonomy" id="2250710"/>
    <lineage>
        <taxon>Bacteria</taxon>
        <taxon>Bacteria division TA06</taxon>
    </lineage>
</organism>
<feature type="transmembrane region" description="Helical" evidence="5">
    <location>
        <begin position="90"/>
        <end position="109"/>
    </location>
</feature>
<evidence type="ECO:0000313" key="8">
    <source>
        <dbReference type="Proteomes" id="UP000315525"/>
    </source>
</evidence>
<feature type="domain" description="TRAM" evidence="6">
    <location>
        <begin position="261"/>
        <end position="327"/>
    </location>
</feature>
<feature type="transmembrane region" description="Helical" evidence="5">
    <location>
        <begin position="30"/>
        <end position="50"/>
    </location>
</feature>